<evidence type="ECO:0000313" key="1">
    <source>
        <dbReference type="EMBL" id="CAI9580657.1"/>
    </source>
</evidence>
<dbReference type="EMBL" id="CATNWA010015207">
    <property type="protein sequence ID" value="CAI9580657.1"/>
    <property type="molecule type" value="Genomic_DNA"/>
</dbReference>
<evidence type="ECO:0000313" key="2">
    <source>
        <dbReference type="Proteomes" id="UP001162483"/>
    </source>
</evidence>
<dbReference type="Proteomes" id="UP001162483">
    <property type="component" value="Unassembled WGS sequence"/>
</dbReference>
<gene>
    <name evidence="1" type="ORF">SPARVUS_LOCUS9327779</name>
</gene>
<reference evidence="1" key="1">
    <citation type="submission" date="2023-05" db="EMBL/GenBank/DDBJ databases">
        <authorList>
            <person name="Stuckert A."/>
        </authorList>
    </citation>
    <scope>NUCLEOTIDE SEQUENCE</scope>
</reference>
<organism evidence="1 2">
    <name type="scientific">Staurois parvus</name>
    <dbReference type="NCBI Taxonomy" id="386267"/>
    <lineage>
        <taxon>Eukaryota</taxon>
        <taxon>Metazoa</taxon>
        <taxon>Chordata</taxon>
        <taxon>Craniata</taxon>
        <taxon>Vertebrata</taxon>
        <taxon>Euteleostomi</taxon>
        <taxon>Amphibia</taxon>
        <taxon>Batrachia</taxon>
        <taxon>Anura</taxon>
        <taxon>Neobatrachia</taxon>
        <taxon>Ranoidea</taxon>
        <taxon>Ranidae</taxon>
        <taxon>Staurois</taxon>
    </lineage>
</organism>
<protein>
    <submittedName>
        <fullName evidence="1">Uncharacterized protein</fullName>
    </submittedName>
</protein>
<comment type="caution">
    <text evidence="1">The sequence shown here is derived from an EMBL/GenBank/DDBJ whole genome shotgun (WGS) entry which is preliminary data.</text>
</comment>
<name>A0ABN9EB07_9NEOB</name>
<sequence>SGVLHPPRVERKLLLQALASAGWTLIDVTRLLYTADGKRYLAVYIY</sequence>
<accession>A0ABN9EB07</accession>
<proteinExistence type="predicted"/>
<feature type="non-terminal residue" evidence="1">
    <location>
        <position position="1"/>
    </location>
</feature>
<keyword evidence="2" id="KW-1185">Reference proteome</keyword>